<feature type="domain" description="C-type lectin" evidence="2">
    <location>
        <begin position="10"/>
        <end position="123"/>
    </location>
</feature>
<dbReference type="PROSITE" id="PS00615">
    <property type="entry name" value="C_TYPE_LECTIN_1"/>
    <property type="match status" value="1"/>
</dbReference>
<dbReference type="HOGENOM" id="CLU_049894_10_1_1"/>
<name>A7RP19_NEMVE</name>
<feature type="non-terminal residue" evidence="3">
    <location>
        <position position="1"/>
    </location>
</feature>
<dbReference type="PhylomeDB" id="A7RP19"/>
<dbReference type="InterPro" id="IPR016186">
    <property type="entry name" value="C-type_lectin-like/link_sf"/>
</dbReference>
<evidence type="ECO:0000259" key="2">
    <source>
        <dbReference type="PROSITE" id="PS50041"/>
    </source>
</evidence>
<reference evidence="3 4" key="1">
    <citation type="journal article" date="2007" name="Science">
        <title>Sea anemone genome reveals ancestral eumetazoan gene repertoire and genomic organization.</title>
        <authorList>
            <person name="Putnam N.H."/>
            <person name="Srivastava M."/>
            <person name="Hellsten U."/>
            <person name="Dirks B."/>
            <person name="Chapman J."/>
            <person name="Salamov A."/>
            <person name="Terry A."/>
            <person name="Shapiro H."/>
            <person name="Lindquist E."/>
            <person name="Kapitonov V.V."/>
            <person name="Jurka J."/>
            <person name="Genikhovich G."/>
            <person name="Grigoriev I.V."/>
            <person name="Lucas S.M."/>
            <person name="Steele R.E."/>
            <person name="Finnerty J.R."/>
            <person name="Technau U."/>
            <person name="Martindale M.Q."/>
            <person name="Rokhsar D.S."/>
        </authorList>
    </citation>
    <scope>NUCLEOTIDE SEQUENCE [LARGE SCALE GENOMIC DNA]</scope>
    <source>
        <strain evidence="4">CH2 X CH6</strain>
    </source>
</reference>
<evidence type="ECO:0000313" key="4">
    <source>
        <dbReference type="Proteomes" id="UP000001593"/>
    </source>
</evidence>
<dbReference type="OMA" id="HCYKPFN"/>
<dbReference type="EMBL" id="DS469524">
    <property type="protein sequence ID" value="EDO46778.1"/>
    <property type="molecule type" value="Genomic_DNA"/>
</dbReference>
<gene>
    <name evidence="3" type="ORF">NEMVEDRAFT_v1g88266</name>
</gene>
<dbReference type="InterPro" id="IPR018378">
    <property type="entry name" value="C-type_lectin_CS"/>
</dbReference>
<dbReference type="FunFam" id="3.10.100.10:FF:000087">
    <property type="entry name" value="Snaclec rhodocetin subunit delta"/>
    <property type="match status" value="1"/>
</dbReference>
<dbReference type="InterPro" id="IPR001304">
    <property type="entry name" value="C-type_lectin-like"/>
</dbReference>
<proteinExistence type="predicted"/>
<organism evidence="3 4">
    <name type="scientific">Nematostella vectensis</name>
    <name type="common">Starlet sea anemone</name>
    <dbReference type="NCBI Taxonomy" id="45351"/>
    <lineage>
        <taxon>Eukaryota</taxon>
        <taxon>Metazoa</taxon>
        <taxon>Cnidaria</taxon>
        <taxon>Anthozoa</taxon>
        <taxon>Hexacorallia</taxon>
        <taxon>Actiniaria</taxon>
        <taxon>Edwardsiidae</taxon>
        <taxon>Nematostella</taxon>
    </lineage>
</organism>
<keyword evidence="4" id="KW-1185">Reference proteome</keyword>
<protein>
    <recommendedName>
        <fullName evidence="2">C-type lectin domain-containing protein</fullName>
    </recommendedName>
</protein>
<dbReference type="Gene3D" id="3.10.100.10">
    <property type="entry name" value="Mannose-Binding Protein A, subunit A"/>
    <property type="match status" value="1"/>
</dbReference>
<dbReference type="Proteomes" id="UP000001593">
    <property type="component" value="Unassembled WGS sequence"/>
</dbReference>
<dbReference type="SMART" id="SM00034">
    <property type="entry name" value="CLECT"/>
    <property type="match status" value="1"/>
</dbReference>
<dbReference type="PANTHER" id="PTHR22803">
    <property type="entry name" value="MANNOSE, PHOSPHOLIPASE, LECTIN RECEPTOR RELATED"/>
    <property type="match status" value="1"/>
</dbReference>
<dbReference type="InterPro" id="IPR016187">
    <property type="entry name" value="CTDL_fold"/>
</dbReference>
<dbReference type="CDD" id="cd00037">
    <property type="entry name" value="CLECT"/>
    <property type="match status" value="1"/>
</dbReference>
<keyword evidence="1" id="KW-1015">Disulfide bond</keyword>
<evidence type="ECO:0000313" key="3">
    <source>
        <dbReference type="EMBL" id="EDO46778.1"/>
    </source>
</evidence>
<dbReference type="eggNOG" id="KOG4297">
    <property type="taxonomic scope" value="Eukaryota"/>
</dbReference>
<dbReference type="InParanoid" id="A7RP19"/>
<dbReference type="KEGG" id="nve:5518968"/>
<dbReference type="GO" id="GO:0038023">
    <property type="term" value="F:signaling receptor activity"/>
    <property type="evidence" value="ECO:0000318"/>
    <property type="project" value="GO_Central"/>
</dbReference>
<evidence type="ECO:0000256" key="1">
    <source>
        <dbReference type="ARBA" id="ARBA00023157"/>
    </source>
</evidence>
<accession>A7RP19</accession>
<dbReference type="AlphaFoldDB" id="A7RP19"/>
<dbReference type="Pfam" id="PF00059">
    <property type="entry name" value="Lectin_C"/>
    <property type="match status" value="1"/>
</dbReference>
<dbReference type="PROSITE" id="PS50041">
    <property type="entry name" value="C_TYPE_LECTIN_2"/>
    <property type="match status" value="1"/>
</dbReference>
<sequence length="129" mass="14783">CLEGWEIYQANHSCFKFVSEKRPWKDASRYCQNIGGNLTSIHSAKENDFVSNLGEGNAYWIGLNDLKNEKAFVWSDGTSVGFTQWAFKRPSDNGKDKDCTYLLKQSKTWIDFSCANSYPFVCRYPLEPA</sequence>
<dbReference type="InterPro" id="IPR050111">
    <property type="entry name" value="C-type_lectin/snaclec_domain"/>
</dbReference>
<dbReference type="SUPFAM" id="SSF56436">
    <property type="entry name" value="C-type lectin-like"/>
    <property type="match status" value="1"/>
</dbReference>